<name>A0A4C1ZAK3_EUMVA</name>
<accession>A0A4C1ZAK3</accession>
<proteinExistence type="predicted"/>
<keyword evidence="2" id="KW-1185">Reference proteome</keyword>
<comment type="caution">
    <text evidence="1">The sequence shown here is derived from an EMBL/GenBank/DDBJ whole genome shotgun (WGS) entry which is preliminary data.</text>
</comment>
<protein>
    <submittedName>
        <fullName evidence="1">Uncharacterized protein</fullName>
    </submittedName>
</protein>
<gene>
    <name evidence="1" type="ORF">EVAR_57806_1</name>
</gene>
<organism evidence="1 2">
    <name type="scientific">Eumeta variegata</name>
    <name type="common">Bagworm moth</name>
    <name type="synonym">Eumeta japonica</name>
    <dbReference type="NCBI Taxonomy" id="151549"/>
    <lineage>
        <taxon>Eukaryota</taxon>
        <taxon>Metazoa</taxon>
        <taxon>Ecdysozoa</taxon>
        <taxon>Arthropoda</taxon>
        <taxon>Hexapoda</taxon>
        <taxon>Insecta</taxon>
        <taxon>Pterygota</taxon>
        <taxon>Neoptera</taxon>
        <taxon>Endopterygota</taxon>
        <taxon>Lepidoptera</taxon>
        <taxon>Glossata</taxon>
        <taxon>Ditrysia</taxon>
        <taxon>Tineoidea</taxon>
        <taxon>Psychidae</taxon>
        <taxon>Oiketicinae</taxon>
        <taxon>Eumeta</taxon>
    </lineage>
</organism>
<reference evidence="1 2" key="1">
    <citation type="journal article" date="2019" name="Commun. Biol.">
        <title>The bagworm genome reveals a unique fibroin gene that provides high tensile strength.</title>
        <authorList>
            <person name="Kono N."/>
            <person name="Nakamura H."/>
            <person name="Ohtoshi R."/>
            <person name="Tomita M."/>
            <person name="Numata K."/>
            <person name="Arakawa K."/>
        </authorList>
    </citation>
    <scope>NUCLEOTIDE SEQUENCE [LARGE SCALE GENOMIC DNA]</scope>
</reference>
<dbReference type="EMBL" id="BGZK01001631">
    <property type="protein sequence ID" value="GBP83647.1"/>
    <property type="molecule type" value="Genomic_DNA"/>
</dbReference>
<evidence type="ECO:0000313" key="2">
    <source>
        <dbReference type="Proteomes" id="UP000299102"/>
    </source>
</evidence>
<dbReference type="Proteomes" id="UP000299102">
    <property type="component" value="Unassembled WGS sequence"/>
</dbReference>
<evidence type="ECO:0000313" key="1">
    <source>
        <dbReference type="EMBL" id="GBP83647.1"/>
    </source>
</evidence>
<sequence length="104" mass="11508">MMATIVDAIAGERDLGCDVDDVTSEGTDKVLPRQALEHRMSSRNRIPSTDQEKYRDEPICWRASSTMLSNFAMNPKFAYKVTSCITISEYSGGYMTLTAALGCD</sequence>
<dbReference type="AlphaFoldDB" id="A0A4C1ZAK3"/>